<accession>A0A6V7KTY2</accession>
<evidence type="ECO:0000313" key="1">
    <source>
        <dbReference type="EMBL" id="CAD1566316.1"/>
    </source>
</evidence>
<protein>
    <submittedName>
        <fullName evidence="1">Uncharacterized protein</fullName>
    </submittedName>
</protein>
<dbReference type="EMBL" id="CADCXW020000291">
    <property type="protein sequence ID" value="CAD1566316.1"/>
    <property type="molecule type" value="Genomic_DNA"/>
</dbReference>
<reference evidence="1" key="1">
    <citation type="submission" date="2020-07" db="EMBL/GenBank/DDBJ databases">
        <authorList>
            <person name="Ferguson B K."/>
        </authorList>
    </citation>
    <scope>NUCLEOTIDE SEQUENCE</scope>
    <source>
        <strain evidence="1">L06</strain>
    </source>
</reference>
<sequence length="76" mass="8363">MFWTSSGRLSVIPSTCCGRTWRCLADSSAVSENVKWAISVTSDGWPEANFRYPADVLLSLRKISYGCLTDGLITDV</sequence>
<name>A0A6V7KTY2_9HYME</name>
<organism evidence="1">
    <name type="scientific">Bracon brevicornis</name>
    <dbReference type="NCBI Taxonomy" id="1563983"/>
    <lineage>
        <taxon>Eukaryota</taxon>
        <taxon>Metazoa</taxon>
        <taxon>Ecdysozoa</taxon>
        <taxon>Arthropoda</taxon>
        <taxon>Hexapoda</taxon>
        <taxon>Insecta</taxon>
        <taxon>Pterygota</taxon>
        <taxon>Neoptera</taxon>
        <taxon>Endopterygota</taxon>
        <taxon>Hymenoptera</taxon>
        <taxon>Apocrita</taxon>
        <taxon>Ichneumonoidea</taxon>
        <taxon>Braconidae</taxon>
        <taxon>Braconinae</taxon>
        <taxon>Bracon</taxon>
    </lineage>
</organism>
<dbReference type="AlphaFoldDB" id="A0A6V7KTY2"/>
<proteinExistence type="predicted"/>
<gene>
    <name evidence="1" type="ORF">BBRV_LOCUS85926</name>
</gene>